<accession>A0ABV9CJB1</accession>
<evidence type="ECO:0000313" key="4">
    <source>
        <dbReference type="Proteomes" id="UP001596004"/>
    </source>
</evidence>
<comment type="caution">
    <text evidence="3">The sequence shown here is derived from an EMBL/GenBank/DDBJ whole genome shotgun (WGS) entry which is preliminary data.</text>
</comment>
<feature type="compositionally biased region" description="Basic and acidic residues" evidence="1">
    <location>
        <begin position="140"/>
        <end position="156"/>
    </location>
</feature>
<dbReference type="EMBL" id="JBHSFP010000013">
    <property type="protein sequence ID" value="MFC4533088.1"/>
    <property type="molecule type" value="Genomic_DNA"/>
</dbReference>
<evidence type="ECO:0000313" key="3">
    <source>
        <dbReference type="EMBL" id="MFC4533088.1"/>
    </source>
</evidence>
<evidence type="ECO:0000256" key="1">
    <source>
        <dbReference type="SAM" id="MobiDB-lite"/>
    </source>
</evidence>
<keyword evidence="2" id="KW-1133">Transmembrane helix</keyword>
<gene>
    <name evidence="3" type="ORF">ACFO60_20130</name>
</gene>
<feature type="region of interest" description="Disordered" evidence="1">
    <location>
        <begin position="137"/>
        <end position="169"/>
    </location>
</feature>
<proteinExistence type="predicted"/>
<dbReference type="InterPro" id="IPR021235">
    <property type="entry name" value="DUF2637"/>
</dbReference>
<dbReference type="Pfam" id="PF10935">
    <property type="entry name" value="DUF2637"/>
    <property type="match status" value="1"/>
</dbReference>
<reference evidence="4" key="1">
    <citation type="journal article" date="2019" name="Int. J. Syst. Evol. Microbiol.">
        <title>The Global Catalogue of Microorganisms (GCM) 10K type strain sequencing project: providing services to taxonomists for standard genome sequencing and annotation.</title>
        <authorList>
            <consortium name="The Broad Institute Genomics Platform"/>
            <consortium name="The Broad Institute Genome Sequencing Center for Infectious Disease"/>
            <person name="Wu L."/>
            <person name="Ma J."/>
        </authorList>
    </citation>
    <scope>NUCLEOTIDE SEQUENCE [LARGE SCALE GENOMIC DNA]</scope>
    <source>
        <strain evidence="4">CGMCC 4.7132</strain>
    </source>
</reference>
<keyword evidence="2" id="KW-0472">Membrane</keyword>
<feature type="transmembrane region" description="Helical" evidence="2">
    <location>
        <begin position="12"/>
        <end position="32"/>
    </location>
</feature>
<name>A0ABV9CJB1_9ACTN</name>
<keyword evidence="2" id="KW-0812">Transmembrane</keyword>
<evidence type="ECO:0000256" key="2">
    <source>
        <dbReference type="SAM" id="Phobius"/>
    </source>
</evidence>
<dbReference type="Proteomes" id="UP001596004">
    <property type="component" value="Unassembled WGS sequence"/>
</dbReference>
<organism evidence="3 4">
    <name type="scientific">Sphaerisporangium dianthi</name>
    <dbReference type="NCBI Taxonomy" id="1436120"/>
    <lineage>
        <taxon>Bacteria</taxon>
        <taxon>Bacillati</taxon>
        <taxon>Actinomycetota</taxon>
        <taxon>Actinomycetes</taxon>
        <taxon>Streptosporangiales</taxon>
        <taxon>Streptosporangiaceae</taxon>
        <taxon>Sphaerisporangium</taxon>
    </lineage>
</organism>
<dbReference type="RefSeq" id="WP_380842135.1">
    <property type="nucleotide sequence ID" value="NZ_JBHSFP010000013.1"/>
</dbReference>
<feature type="transmembrane region" description="Helical" evidence="2">
    <location>
        <begin position="44"/>
        <end position="68"/>
    </location>
</feature>
<sequence>MGAPRADQWIRHTTTASVVLLAAIAAVVSYAHMHELVLRHGESLWSAALIPLSVDGMIVAASMSLLLASRRGSRGSVLPWALLVTASLASLGANVAVAEPTVVGRIVAAWPSFALIGAYELFMAQIRQGCSRTGVLKGEAPTREEVGDNDPSKEDECLTGQPNDLHTNSRTEAGRLQRAAWQWAQANKTPDGVLPSGKAIADQFFRSPRWGRLVKSGGLSGEYR</sequence>
<feature type="transmembrane region" description="Helical" evidence="2">
    <location>
        <begin position="102"/>
        <end position="122"/>
    </location>
</feature>
<feature type="transmembrane region" description="Helical" evidence="2">
    <location>
        <begin position="77"/>
        <end position="96"/>
    </location>
</feature>
<keyword evidence="4" id="KW-1185">Reference proteome</keyword>
<protein>
    <submittedName>
        <fullName evidence="3">DUF2637 domain-containing protein</fullName>
    </submittedName>
</protein>